<reference evidence="1" key="2">
    <citation type="submission" date="2017-11" db="EMBL/GenBank/DDBJ databases">
        <title>Coralsnake Venomics: Analyses of Venom Gland Transcriptomes and Proteomes of Six Brazilian Taxa.</title>
        <authorList>
            <person name="Aird S.D."/>
            <person name="Jorge da Silva N."/>
            <person name="Qiu L."/>
            <person name="Villar-Briones A."/>
            <person name="Aparecida-Saddi V."/>
            <person name="Campos-Telles M.P."/>
            <person name="Grau M."/>
            <person name="Mikheyev A.S."/>
        </authorList>
    </citation>
    <scope>NUCLEOTIDE SEQUENCE</scope>
    <source>
        <tissue evidence="1">Venom_gland</tissue>
    </source>
</reference>
<dbReference type="EMBL" id="IACL01012090">
    <property type="protein sequence ID" value="LAB01018.1"/>
    <property type="molecule type" value="Transcribed_RNA"/>
</dbReference>
<evidence type="ECO:0000313" key="1">
    <source>
        <dbReference type="EMBL" id="LAB01018.1"/>
    </source>
</evidence>
<organism evidence="1">
    <name type="scientific">Micrurus paraensis</name>
    <dbReference type="NCBI Taxonomy" id="1970185"/>
    <lineage>
        <taxon>Eukaryota</taxon>
        <taxon>Metazoa</taxon>
        <taxon>Chordata</taxon>
        <taxon>Craniata</taxon>
        <taxon>Vertebrata</taxon>
        <taxon>Euteleostomi</taxon>
        <taxon>Lepidosauria</taxon>
        <taxon>Squamata</taxon>
        <taxon>Bifurcata</taxon>
        <taxon>Unidentata</taxon>
        <taxon>Episquamata</taxon>
        <taxon>Toxicofera</taxon>
        <taxon>Serpentes</taxon>
        <taxon>Colubroidea</taxon>
        <taxon>Elapidae</taxon>
        <taxon>Elapinae</taxon>
        <taxon>Micrurus</taxon>
    </lineage>
</organism>
<sequence length="104" mass="12076">MSLLFATSSISLNEILKPFFGIKRIDCYNYKWHLCAKTMLTAAHLSCESHQPQINQFARNNSHLAAYLTGFRNQTHHSHEQLFMPVGMIIFRLLSLENLFYSVQ</sequence>
<dbReference type="AlphaFoldDB" id="A0A2D4JX37"/>
<protein>
    <submittedName>
        <fullName evidence="1">Uncharacterized protein</fullName>
    </submittedName>
</protein>
<name>A0A2D4JX37_9SAUR</name>
<proteinExistence type="predicted"/>
<reference evidence="1" key="1">
    <citation type="submission" date="2017-07" db="EMBL/GenBank/DDBJ databases">
        <authorList>
            <person name="Mikheyev A."/>
            <person name="Grau M."/>
        </authorList>
    </citation>
    <scope>NUCLEOTIDE SEQUENCE</scope>
    <source>
        <tissue evidence="1">Venom_gland</tissue>
    </source>
</reference>
<accession>A0A2D4JX37</accession>